<dbReference type="STRING" id="1520.LF65_00022"/>
<evidence type="ECO:0000313" key="2">
    <source>
        <dbReference type="Proteomes" id="UP000031866"/>
    </source>
</evidence>
<dbReference type="EMBL" id="CP010086">
    <property type="protein sequence ID" value="AJG96717.1"/>
    <property type="molecule type" value="Genomic_DNA"/>
</dbReference>
<evidence type="ECO:0000313" key="1">
    <source>
        <dbReference type="EMBL" id="AJG96717.1"/>
    </source>
</evidence>
<dbReference type="Pfam" id="PF08876">
    <property type="entry name" value="DUF1836"/>
    <property type="match status" value="1"/>
</dbReference>
<reference evidence="2" key="1">
    <citation type="submission" date="2014-12" db="EMBL/GenBank/DDBJ databases">
        <title>Genome sequence of Clostridium beijerinckii strain 59B.</title>
        <authorList>
            <person name="Little G.T."/>
            <person name="Minton N.P."/>
        </authorList>
    </citation>
    <scope>NUCLEOTIDE SEQUENCE [LARGE SCALE GENOMIC DNA]</scope>
    <source>
        <strain evidence="2">59B</strain>
    </source>
</reference>
<dbReference type="PANTHER" id="PTHR40056:SF1">
    <property type="entry name" value="DUF1836 DOMAIN-CONTAINING PROTEIN"/>
    <property type="match status" value="1"/>
</dbReference>
<dbReference type="KEGG" id="cbei:LF65_00022"/>
<dbReference type="PANTHER" id="PTHR40056">
    <property type="entry name" value="HYPOTHETICAL CYTOSOLIC PROTEIN"/>
    <property type="match status" value="1"/>
</dbReference>
<dbReference type="RefSeq" id="WP_041893273.1">
    <property type="nucleotide sequence ID" value="NZ_CP010086.2"/>
</dbReference>
<proteinExistence type="predicted"/>
<protein>
    <recommendedName>
        <fullName evidence="3">DUF1836 domain-containing protein</fullName>
    </recommendedName>
</protein>
<accession>A0A0B5QFH3</accession>
<sequence>MNDFNIDAYINSQKSSNNINLNDFPEIDLYMDQVMQLFESKLSYTKRNDDDKVLTKTMINNYAKGNLLMKIKNKKYTKSHLILMGLIYNLKGALSLTDIKTILSPIIIAFEKEEEYPLHDIYQSFLDIYDSNLDDLKSSSTKIYDNITNLISNEDNSLGDYEEKLLLICAYVSMSNLYRRMSEKIIDECFGSTKNYK</sequence>
<dbReference type="InterPro" id="IPR014975">
    <property type="entry name" value="DUF1836"/>
</dbReference>
<dbReference type="Proteomes" id="UP000031866">
    <property type="component" value="Chromosome"/>
</dbReference>
<evidence type="ECO:0008006" key="3">
    <source>
        <dbReference type="Google" id="ProtNLM"/>
    </source>
</evidence>
<organism evidence="1 2">
    <name type="scientific">Clostridium beijerinckii</name>
    <name type="common">Clostridium MP</name>
    <dbReference type="NCBI Taxonomy" id="1520"/>
    <lineage>
        <taxon>Bacteria</taxon>
        <taxon>Bacillati</taxon>
        <taxon>Bacillota</taxon>
        <taxon>Clostridia</taxon>
        <taxon>Eubacteriales</taxon>
        <taxon>Clostridiaceae</taxon>
        <taxon>Clostridium</taxon>
    </lineage>
</organism>
<gene>
    <name evidence="1" type="ORF">LF65_00022</name>
</gene>
<dbReference type="AlphaFoldDB" id="A0A0B5QFH3"/>
<dbReference type="OrthoDB" id="3191472at2"/>
<name>A0A0B5QFH3_CLOBE</name>